<keyword evidence="3" id="KW-1185">Reference proteome</keyword>
<organism evidence="2 3">
    <name type="scientific">Chloebia gouldiae</name>
    <name type="common">Gouldian finch</name>
    <name type="synonym">Erythrura gouldiae</name>
    <dbReference type="NCBI Taxonomy" id="44316"/>
    <lineage>
        <taxon>Eukaryota</taxon>
        <taxon>Metazoa</taxon>
        <taxon>Chordata</taxon>
        <taxon>Craniata</taxon>
        <taxon>Vertebrata</taxon>
        <taxon>Euteleostomi</taxon>
        <taxon>Archelosauria</taxon>
        <taxon>Archosauria</taxon>
        <taxon>Dinosauria</taxon>
        <taxon>Saurischia</taxon>
        <taxon>Theropoda</taxon>
        <taxon>Coelurosauria</taxon>
        <taxon>Aves</taxon>
        <taxon>Neognathae</taxon>
        <taxon>Neoaves</taxon>
        <taxon>Telluraves</taxon>
        <taxon>Australaves</taxon>
        <taxon>Passeriformes</taxon>
        <taxon>Passeroidea</taxon>
        <taxon>Passeridae</taxon>
        <taxon>Chloebia</taxon>
    </lineage>
</organism>
<dbReference type="PANTHER" id="PTHR21533:SF17">
    <property type="entry name" value="PROTEIN CHIBBY HOMOLOG 3"/>
    <property type="match status" value="1"/>
</dbReference>
<feature type="region of interest" description="Disordered" evidence="1">
    <location>
        <begin position="1"/>
        <end position="96"/>
    </location>
</feature>
<evidence type="ECO:0000256" key="1">
    <source>
        <dbReference type="SAM" id="MobiDB-lite"/>
    </source>
</evidence>
<feature type="non-terminal residue" evidence="2">
    <location>
        <position position="424"/>
    </location>
</feature>
<evidence type="ECO:0000313" key="3">
    <source>
        <dbReference type="Proteomes" id="UP000276834"/>
    </source>
</evidence>
<accession>A0A3L8SUG5</accession>
<dbReference type="Proteomes" id="UP000276834">
    <property type="component" value="Unassembled WGS sequence"/>
</dbReference>
<evidence type="ECO:0008006" key="4">
    <source>
        <dbReference type="Google" id="ProtNLM"/>
    </source>
</evidence>
<feature type="compositionally biased region" description="Low complexity" evidence="1">
    <location>
        <begin position="49"/>
        <end position="63"/>
    </location>
</feature>
<dbReference type="AlphaFoldDB" id="A0A3L8SUG5"/>
<feature type="region of interest" description="Disordered" evidence="1">
    <location>
        <begin position="291"/>
        <end position="317"/>
    </location>
</feature>
<dbReference type="STRING" id="44316.ENSEGOP00005002430"/>
<proteinExistence type="predicted"/>
<dbReference type="PANTHER" id="PTHR21533">
    <property type="entry name" value="LEUCINE-RICH PROTEIN"/>
    <property type="match status" value="1"/>
</dbReference>
<reference evidence="2 3" key="1">
    <citation type="journal article" date="2018" name="Proc. R. Soc. B">
        <title>A non-coding region near Follistatin controls head colour polymorphism in the Gouldian finch.</title>
        <authorList>
            <person name="Toomey M.B."/>
            <person name="Marques C.I."/>
            <person name="Andrade P."/>
            <person name="Araujo P.M."/>
            <person name="Sabatino S."/>
            <person name="Gazda M.A."/>
            <person name="Afonso S."/>
            <person name="Lopes R.J."/>
            <person name="Corbo J.C."/>
            <person name="Carneiro M."/>
        </authorList>
    </citation>
    <scope>NUCLEOTIDE SEQUENCE [LARGE SCALE GENOMIC DNA]</scope>
    <source>
        <strain evidence="2">Red01</strain>
        <tissue evidence="2">Muscle</tissue>
    </source>
</reference>
<protein>
    <recommendedName>
        <fullName evidence="4">SPERT protein</fullName>
    </recommendedName>
</protein>
<name>A0A3L8SUG5_CHLGU</name>
<dbReference type="OrthoDB" id="9025135at2759"/>
<comment type="caution">
    <text evidence="2">The sequence shown here is derived from an EMBL/GenBank/DDBJ whole genome shotgun (WGS) entry which is preliminary data.</text>
</comment>
<evidence type="ECO:0000313" key="2">
    <source>
        <dbReference type="EMBL" id="RLW08431.1"/>
    </source>
</evidence>
<dbReference type="EMBL" id="QUSF01000006">
    <property type="protein sequence ID" value="RLW08431.1"/>
    <property type="molecule type" value="Genomic_DNA"/>
</dbReference>
<gene>
    <name evidence="2" type="ORF">DV515_00003255</name>
</gene>
<sequence length="424" mass="47265">QKSDAGRSRSQSCEDSVEGAQKRAGQGACAGAPSPGRVGDRRLLPGQGPCRSSRQPQSPVPSCAPAAPGQPGSVGSSDPAAALGSGERNAAGRAERRAMSAFDQRNQSMQHTEPETDCITPQLKPRGEMFVFIDGKWVNDIYCQPPFSSHQKLFSKKAQNEWSIWEENRALWQENQVLWIKNRMLWEENKALQYLQSQNRSSQVIYTDDIQQSLKSKNKPFPLFQERSTGVQLSLGNKALQAVQGKNKIFEDFQQENKALPVTWKGQKAITVHEESKDAHSDLQKNTDTIAAVEKGNPGPVPQQKHEGKRKSATPTQNKIESAPHMLGEHEIFQVLQDLCELLHTFLKMNPPPKEKQCCHNLCDVKRSFQEDYNKLKLQLNAVKTTVSDITALMDMLEKEILAITSPVYEEAGQKLTTEHQLGD</sequence>
<feature type="non-terminal residue" evidence="2">
    <location>
        <position position="1"/>
    </location>
</feature>